<sequence>MTTCWVKASDDSGFPVSNLPYGVFSRRGEFPRVGVAVGGQVLDLSLLAANGVLKDSHWFASGTLNAFLSAGPRVWQSVREQLISLLTEPARRPAVLPALVPVVEVRMHLPFHVGDLIRFQTSIEHETNLGRMFRPPADPLPRNWPRMPIGQYGRASSVVVSGTPVVRPYGQLRGPGESDPVFGPSTRLDLSAEIGYVVGGPTPSPHGPGTWSFEDHVFGVVLVNGWRAWDIIAWESAPLGPFLGQFATSVSPWVVPLAALEHARVAPPVQDPPPPPYLAVRRPWGLDLTLRVELNGRLLSEPPFAVQYWTGPQLFAHMSVGGAPLRAGDLITSGPVSGSARSQFGTLLELAWNGRDPLGMPDGTERVFLEDGDTVRITAAASGPEGIPLSLGEVTGTVRPAA</sequence>
<dbReference type="AlphaFoldDB" id="A0A7W9IGL4"/>
<dbReference type="InterPro" id="IPR005959">
    <property type="entry name" value="Fumarylacetoacetase"/>
</dbReference>
<dbReference type="Gene3D" id="2.30.30.230">
    <property type="entry name" value="Fumarylacetoacetase, N-terminal domain"/>
    <property type="match status" value="1"/>
</dbReference>
<feature type="binding site" evidence="13">
    <location>
        <position position="248"/>
    </location>
    <ligand>
        <name>Mg(2+)</name>
        <dbReference type="ChEBI" id="CHEBI:18420"/>
    </ligand>
</feature>
<dbReference type="InterPro" id="IPR015377">
    <property type="entry name" value="Fumarylacetoacetase_N"/>
</dbReference>
<dbReference type="Gene3D" id="3.90.850.10">
    <property type="entry name" value="Fumarylacetoacetase-like, C-terminal domain"/>
    <property type="match status" value="1"/>
</dbReference>
<comment type="caution">
    <text evidence="16">The sequence shown here is derived from an EMBL/GenBank/DDBJ whole genome shotgun (WGS) entry which is preliminary data.</text>
</comment>
<evidence type="ECO:0000256" key="5">
    <source>
        <dbReference type="ARBA" id="ARBA00022723"/>
    </source>
</evidence>
<evidence type="ECO:0000256" key="13">
    <source>
        <dbReference type="PIRSR" id="PIRSR605959-3"/>
    </source>
</evidence>
<keyword evidence="7 13" id="KW-0106">Calcium</keyword>
<keyword evidence="9" id="KW-0828">Tyrosine catabolism</keyword>
<protein>
    <recommendedName>
        <fullName evidence="4">fumarylacetoacetase</fullName>
        <ecNumber evidence="4">3.7.1.2</ecNumber>
    </recommendedName>
</protein>
<dbReference type="Pfam" id="PF09298">
    <property type="entry name" value="FAA_hydrolase_N"/>
    <property type="match status" value="1"/>
</dbReference>
<dbReference type="GO" id="GO:0046872">
    <property type="term" value="F:metal ion binding"/>
    <property type="evidence" value="ECO:0007669"/>
    <property type="project" value="UniProtKB-KW"/>
</dbReference>
<comment type="cofactor">
    <cofactor evidence="1 13">
        <name>Ca(2+)</name>
        <dbReference type="ChEBI" id="CHEBI:29108"/>
    </cofactor>
</comment>
<dbReference type="SUPFAM" id="SSF63433">
    <property type="entry name" value="Fumarylacetoacetate hydrolase, FAH, N-terminal domain"/>
    <property type="match status" value="1"/>
</dbReference>
<evidence type="ECO:0000259" key="15">
    <source>
        <dbReference type="Pfam" id="PF09298"/>
    </source>
</evidence>
<evidence type="ECO:0000256" key="10">
    <source>
        <dbReference type="ARBA" id="ARBA00023232"/>
    </source>
</evidence>
<dbReference type="PANTHER" id="PTHR43069:SF2">
    <property type="entry name" value="FUMARYLACETOACETASE"/>
    <property type="match status" value="1"/>
</dbReference>
<organism evidence="16 17">
    <name type="scientific">Streptosporangium becharense</name>
    <dbReference type="NCBI Taxonomy" id="1816182"/>
    <lineage>
        <taxon>Bacteria</taxon>
        <taxon>Bacillati</taxon>
        <taxon>Actinomycetota</taxon>
        <taxon>Actinomycetes</taxon>
        <taxon>Streptosporangiales</taxon>
        <taxon>Streptosporangiaceae</taxon>
        <taxon>Streptosporangium</taxon>
    </lineage>
</organism>
<dbReference type="Proteomes" id="UP000540685">
    <property type="component" value="Unassembled WGS sequence"/>
</dbReference>
<dbReference type="SUPFAM" id="SSF56529">
    <property type="entry name" value="FAH"/>
    <property type="match status" value="1"/>
</dbReference>
<dbReference type="EC" id="3.7.1.2" evidence="4"/>
<feature type="active site" description="Proton acceptor" evidence="11">
    <location>
        <position position="125"/>
    </location>
</feature>
<evidence type="ECO:0000256" key="8">
    <source>
        <dbReference type="ARBA" id="ARBA00022842"/>
    </source>
</evidence>
<proteinExistence type="predicted"/>
<comment type="cofactor">
    <cofactor evidence="2 13">
        <name>Mg(2+)</name>
        <dbReference type="ChEBI" id="CHEBI:18420"/>
    </cofactor>
</comment>
<dbReference type="InterPro" id="IPR036663">
    <property type="entry name" value="Fumarylacetoacetase_C_sf"/>
</dbReference>
<dbReference type="UniPathway" id="UPA00139">
    <property type="reaction ID" value="UER00341"/>
</dbReference>
<evidence type="ECO:0000313" key="16">
    <source>
        <dbReference type="EMBL" id="MBB5819699.1"/>
    </source>
</evidence>
<keyword evidence="6 16" id="KW-0378">Hydrolase</keyword>
<dbReference type="EMBL" id="JACHMP010000001">
    <property type="protein sequence ID" value="MBB5819699.1"/>
    <property type="molecule type" value="Genomic_DNA"/>
</dbReference>
<evidence type="ECO:0000259" key="14">
    <source>
        <dbReference type="Pfam" id="PF01557"/>
    </source>
</evidence>
<dbReference type="GO" id="GO:0006559">
    <property type="term" value="P:L-phenylalanine catabolic process"/>
    <property type="evidence" value="ECO:0007669"/>
    <property type="project" value="UniProtKB-UniPathway"/>
</dbReference>
<dbReference type="Pfam" id="PF01557">
    <property type="entry name" value="FAA_hydrolase"/>
    <property type="match status" value="1"/>
</dbReference>
<evidence type="ECO:0000256" key="11">
    <source>
        <dbReference type="PIRSR" id="PIRSR605959-1"/>
    </source>
</evidence>
<keyword evidence="17" id="KW-1185">Reference proteome</keyword>
<dbReference type="GO" id="GO:0004334">
    <property type="term" value="F:fumarylacetoacetase activity"/>
    <property type="evidence" value="ECO:0007669"/>
    <property type="project" value="UniProtKB-EC"/>
</dbReference>
<keyword evidence="8 13" id="KW-0460">Magnesium</keyword>
<evidence type="ECO:0000256" key="7">
    <source>
        <dbReference type="ARBA" id="ARBA00022837"/>
    </source>
</evidence>
<feature type="domain" description="Fumarylacetoacetase N-terminal" evidence="15">
    <location>
        <begin position="18"/>
        <end position="110"/>
    </location>
</feature>
<dbReference type="GO" id="GO:0006572">
    <property type="term" value="P:L-tyrosine catabolic process"/>
    <property type="evidence" value="ECO:0007669"/>
    <property type="project" value="UniProtKB-KW"/>
</dbReference>
<dbReference type="RefSeq" id="WP_184537990.1">
    <property type="nucleotide sequence ID" value="NZ_JACHMP010000001.1"/>
</dbReference>
<evidence type="ECO:0000313" key="17">
    <source>
        <dbReference type="Proteomes" id="UP000540685"/>
    </source>
</evidence>
<feature type="binding site" evidence="13">
    <location>
        <position position="193"/>
    </location>
    <ligand>
        <name>Ca(2+)</name>
        <dbReference type="ChEBI" id="CHEBI:29108"/>
    </ligand>
</feature>
<evidence type="ECO:0000256" key="9">
    <source>
        <dbReference type="ARBA" id="ARBA00022878"/>
    </source>
</evidence>
<dbReference type="InterPro" id="IPR036462">
    <property type="entry name" value="Fumarylacetoacetase_N_sf"/>
</dbReference>
<feature type="binding site" evidence="12">
    <location>
        <position position="134"/>
    </location>
    <ligand>
        <name>substrate</name>
    </ligand>
</feature>
<dbReference type="GO" id="GO:1902000">
    <property type="term" value="P:homogentisate catabolic process"/>
    <property type="evidence" value="ECO:0007669"/>
    <property type="project" value="TreeGrafter"/>
</dbReference>
<evidence type="ECO:0000256" key="2">
    <source>
        <dbReference type="ARBA" id="ARBA00001946"/>
    </source>
</evidence>
<comment type="pathway">
    <text evidence="3">Amino-acid degradation; L-phenylalanine degradation; acetoacetate and fumarate from L-phenylalanine: step 6/6.</text>
</comment>
<gene>
    <name evidence="16" type="ORF">F4562_002761</name>
</gene>
<accession>A0A7W9IGL4</accession>
<dbReference type="PANTHER" id="PTHR43069">
    <property type="entry name" value="FUMARYLACETOACETASE"/>
    <property type="match status" value="1"/>
</dbReference>
<evidence type="ECO:0000256" key="1">
    <source>
        <dbReference type="ARBA" id="ARBA00001913"/>
    </source>
</evidence>
<dbReference type="InterPro" id="IPR011234">
    <property type="entry name" value="Fumarylacetoacetase-like_C"/>
</dbReference>
<evidence type="ECO:0000256" key="12">
    <source>
        <dbReference type="PIRSR" id="PIRSR605959-2"/>
    </source>
</evidence>
<keyword evidence="5 13" id="KW-0479">Metal-binding</keyword>
<reference evidence="16 17" key="1">
    <citation type="submission" date="2020-08" db="EMBL/GenBank/DDBJ databases">
        <title>Sequencing the genomes of 1000 actinobacteria strains.</title>
        <authorList>
            <person name="Klenk H.-P."/>
        </authorList>
    </citation>
    <scope>NUCLEOTIDE SEQUENCE [LARGE SCALE GENOMIC DNA]</scope>
    <source>
        <strain evidence="16 17">DSM 46887</strain>
    </source>
</reference>
<evidence type="ECO:0000256" key="3">
    <source>
        <dbReference type="ARBA" id="ARBA00004782"/>
    </source>
</evidence>
<evidence type="ECO:0000256" key="4">
    <source>
        <dbReference type="ARBA" id="ARBA00012094"/>
    </source>
</evidence>
<feature type="domain" description="Fumarylacetoacetase-like C-terminal" evidence="14">
    <location>
        <begin position="124"/>
        <end position="385"/>
    </location>
</feature>
<name>A0A7W9IGL4_9ACTN</name>
<evidence type="ECO:0000256" key="6">
    <source>
        <dbReference type="ARBA" id="ARBA00022801"/>
    </source>
</evidence>
<keyword evidence="10" id="KW-0585">Phenylalanine catabolism</keyword>